<reference evidence="2" key="1">
    <citation type="journal article" date="2005" name="Int. J. Syst. Evol. Microbiol.">
        <title>Methanofollis formosanus sp. nov., isolated from a fish pond.</title>
        <authorList>
            <person name="Wu S.Y."/>
            <person name="Chen S.C."/>
            <person name="Lai M.C."/>
        </authorList>
    </citation>
    <scope>NUCLEOTIDE SEQUENCE</scope>
    <source>
        <strain evidence="2">ML15</strain>
    </source>
</reference>
<evidence type="ECO:0000313" key="3">
    <source>
        <dbReference type="Proteomes" id="UP000826709"/>
    </source>
</evidence>
<gene>
    <name evidence="2" type="ORF">E2N92_01485</name>
</gene>
<dbReference type="KEGG" id="mfk:E2N92_01485"/>
<evidence type="ECO:0000259" key="1">
    <source>
        <dbReference type="PROSITE" id="PS51644"/>
    </source>
</evidence>
<evidence type="ECO:0000313" key="2">
    <source>
        <dbReference type="EMBL" id="QYZ78195.1"/>
    </source>
</evidence>
<dbReference type="Proteomes" id="UP000826709">
    <property type="component" value="Chromosome"/>
</dbReference>
<reference evidence="2" key="2">
    <citation type="submission" date="2019-03" db="EMBL/GenBank/DDBJ databases">
        <authorList>
            <person name="Chen S.-C."/>
            <person name="Wu S.-Y."/>
            <person name="Lai M.-C."/>
        </authorList>
    </citation>
    <scope>NUCLEOTIDE SEQUENCE</scope>
    <source>
        <strain evidence="2">ML15</strain>
    </source>
</reference>
<feature type="domain" description="HTH OST-type" evidence="1">
    <location>
        <begin position="29"/>
        <end position="106"/>
    </location>
</feature>
<dbReference type="AlphaFoldDB" id="A0A8G1EEP1"/>
<dbReference type="InterPro" id="IPR025605">
    <property type="entry name" value="OST-HTH/LOTUS_dom"/>
</dbReference>
<dbReference type="PROSITE" id="PS51644">
    <property type="entry name" value="HTH_OST"/>
    <property type="match status" value="1"/>
</dbReference>
<dbReference type="Pfam" id="PF12872">
    <property type="entry name" value="OST-HTH"/>
    <property type="match status" value="1"/>
</dbReference>
<accession>A0A8G1EEP1</accession>
<dbReference type="EMBL" id="CP037968">
    <property type="protein sequence ID" value="QYZ78195.1"/>
    <property type="molecule type" value="Genomic_DNA"/>
</dbReference>
<organism evidence="2 3">
    <name type="scientific">Methanofollis formosanus</name>
    <dbReference type="NCBI Taxonomy" id="299308"/>
    <lineage>
        <taxon>Archaea</taxon>
        <taxon>Methanobacteriati</taxon>
        <taxon>Methanobacteriota</taxon>
        <taxon>Stenosarchaea group</taxon>
        <taxon>Methanomicrobia</taxon>
        <taxon>Methanomicrobiales</taxon>
        <taxon>Methanomicrobiaceae</taxon>
        <taxon>Methanofollis</taxon>
    </lineage>
</organism>
<proteinExistence type="predicted"/>
<name>A0A8G1EEP1_9EURY</name>
<sequence>MVEELIGFEDEPADDGEAEKASFLAMDMNRKMGRDLLIRYLKNRPSDEPILLAQLKPLLVRLQPSFSEKQLGFRSFKDFITSMKGDVVKSIEPDPRTGHHRVIFSDLDEIHQSACDERSEICGFLTKNLRYQNDPAVRKKLSEILYAYLQEHSPATIHEMVDYIAGHSSFGLPKIAIRRFVFPLGEDRVFHYADKDYSGSLVDRPQVMNDFIHSADDIERVYVERIRTIMKNKFSDIEDDLLDSLL</sequence>
<keyword evidence="3" id="KW-1185">Reference proteome</keyword>
<protein>
    <recommendedName>
        <fullName evidence="1">HTH OST-type domain-containing protein</fullName>
    </recommendedName>
</protein>